<evidence type="ECO:0000259" key="13">
    <source>
        <dbReference type="PROSITE" id="PS50839"/>
    </source>
</evidence>
<dbReference type="SUPFAM" id="SSF55874">
    <property type="entry name" value="ATPase domain of HSP90 chaperone/DNA topoisomerase II/histidine kinase"/>
    <property type="match status" value="1"/>
</dbReference>
<dbReference type="GO" id="GO:0007165">
    <property type="term" value="P:signal transduction"/>
    <property type="evidence" value="ECO:0007669"/>
    <property type="project" value="UniProtKB-ARBA"/>
</dbReference>
<dbReference type="EC" id="2.7.13.3" evidence="3"/>
<evidence type="ECO:0000256" key="9">
    <source>
        <dbReference type="ARBA" id="ARBA00022840"/>
    </source>
</evidence>
<dbReference type="Proteomes" id="UP000470771">
    <property type="component" value="Unassembled WGS sequence"/>
</dbReference>
<accession>A0A6N9NJF5</accession>
<dbReference type="PROSITE" id="PS50839">
    <property type="entry name" value="CHASE"/>
    <property type="match status" value="1"/>
</dbReference>
<dbReference type="EMBL" id="WWNE01000006">
    <property type="protein sequence ID" value="NBG66053.1"/>
    <property type="molecule type" value="Genomic_DNA"/>
</dbReference>
<name>A0A6N9NJF5_9FLAO</name>
<evidence type="ECO:0000256" key="2">
    <source>
        <dbReference type="ARBA" id="ARBA00004370"/>
    </source>
</evidence>
<evidence type="ECO:0000256" key="8">
    <source>
        <dbReference type="ARBA" id="ARBA00022777"/>
    </source>
</evidence>
<evidence type="ECO:0000256" key="6">
    <source>
        <dbReference type="ARBA" id="ARBA00022692"/>
    </source>
</evidence>
<comment type="caution">
    <text evidence="14">The sequence shown here is derived from an EMBL/GenBank/DDBJ whole genome shotgun (WGS) entry which is preliminary data.</text>
</comment>
<evidence type="ECO:0000256" key="1">
    <source>
        <dbReference type="ARBA" id="ARBA00000085"/>
    </source>
</evidence>
<keyword evidence="4" id="KW-0597">Phosphoprotein</keyword>
<dbReference type="InterPro" id="IPR006189">
    <property type="entry name" value="CHASE_dom"/>
</dbReference>
<feature type="transmembrane region" description="Helical" evidence="12">
    <location>
        <begin position="265"/>
        <end position="285"/>
    </location>
</feature>
<dbReference type="Gene3D" id="3.30.565.10">
    <property type="entry name" value="Histidine kinase-like ATPase, C-terminal domain"/>
    <property type="match status" value="1"/>
</dbReference>
<organism evidence="14 15">
    <name type="scientific">Acidiluteibacter ferrifornacis</name>
    <dbReference type="NCBI Taxonomy" id="2692424"/>
    <lineage>
        <taxon>Bacteria</taxon>
        <taxon>Pseudomonadati</taxon>
        <taxon>Bacteroidota</taxon>
        <taxon>Flavobacteriia</taxon>
        <taxon>Flavobacteriales</taxon>
        <taxon>Cryomorphaceae</taxon>
        <taxon>Acidiluteibacter</taxon>
    </lineage>
</organism>
<dbReference type="SMART" id="SM01079">
    <property type="entry name" value="CHASE"/>
    <property type="match status" value="1"/>
</dbReference>
<evidence type="ECO:0000256" key="5">
    <source>
        <dbReference type="ARBA" id="ARBA00022679"/>
    </source>
</evidence>
<evidence type="ECO:0000313" key="14">
    <source>
        <dbReference type="EMBL" id="NBG66053.1"/>
    </source>
</evidence>
<evidence type="ECO:0000256" key="11">
    <source>
        <dbReference type="ARBA" id="ARBA00023136"/>
    </source>
</evidence>
<keyword evidence="11 12" id="KW-0472">Membrane</keyword>
<sequence>MQKINNRFGLPIIVGLIITIIVGSTSLFYIKLRNEHEEYVINKELENRVQNIKSVIEESLSDKFYLSKVIASYVSIHPNIDQESFTEFTKEVYNISKKGLLSVQLVKDSIILYNYPEKGNEVTVGVNVNSLLKDRTIIDYSRKNRTPLIIGPRVLLQGKMGLVYRYPIVITDPKDTSKTRLWGYSAIVVDLKDLFKEVKSFESDNIDIGLISVNQSLSKNGYFYGDSSILDLSYTEVPIELPNDSWKLQVGLKDSTPFIFNEESLLLFFLLFSLLIGLLAAFLTYSIQNVYYSHKALNRRNQLIRAQLNEKSAIILEIHHRIKNHFQMISSLNRIIYQNVENPEVKKAISDVNNRIGTLATAYSQLNESNEFQSEMNVYLPTLAENLIHSVAGNIELDLKIEDIKLNIKKTVSLGVIVNEMIINTIKYGFPNGQSGIIYISLKVIKHEIVLKYLENGVGLPLNIFSTYADSTGILLIQTFSDQLNGTIEQINQDGWHGYYLKFPQA</sequence>
<keyword evidence="8" id="KW-0418">Kinase</keyword>
<comment type="catalytic activity">
    <reaction evidence="1">
        <text>ATP + protein L-histidine = ADP + protein N-phospho-L-histidine.</text>
        <dbReference type="EC" id="2.7.13.3"/>
    </reaction>
</comment>
<protein>
    <recommendedName>
        <fullName evidence="3">histidine kinase</fullName>
        <ecNumber evidence="3">2.7.13.3</ecNumber>
    </recommendedName>
</protein>
<gene>
    <name evidence="14" type="ORF">GQN54_07970</name>
</gene>
<dbReference type="RefSeq" id="WP_160632998.1">
    <property type="nucleotide sequence ID" value="NZ_WWNE01000006.1"/>
</dbReference>
<dbReference type="Pfam" id="PF03924">
    <property type="entry name" value="CHASE"/>
    <property type="match status" value="1"/>
</dbReference>
<dbReference type="PANTHER" id="PTHR41523">
    <property type="entry name" value="TWO-COMPONENT SYSTEM SENSOR PROTEIN"/>
    <property type="match status" value="1"/>
</dbReference>
<keyword evidence="7" id="KW-0547">Nucleotide-binding</keyword>
<dbReference type="GO" id="GO:0005524">
    <property type="term" value="F:ATP binding"/>
    <property type="evidence" value="ECO:0007669"/>
    <property type="project" value="UniProtKB-KW"/>
</dbReference>
<dbReference type="InterPro" id="IPR011495">
    <property type="entry name" value="Sig_transdc_His_kin_sub2_dim/P"/>
</dbReference>
<evidence type="ECO:0000256" key="12">
    <source>
        <dbReference type="SAM" id="Phobius"/>
    </source>
</evidence>
<keyword evidence="10 12" id="KW-1133">Transmembrane helix</keyword>
<dbReference type="GO" id="GO:0016020">
    <property type="term" value="C:membrane"/>
    <property type="evidence" value="ECO:0007669"/>
    <property type="project" value="UniProtKB-SubCell"/>
</dbReference>
<keyword evidence="5" id="KW-0808">Transferase</keyword>
<keyword evidence="6 12" id="KW-0812">Transmembrane</keyword>
<reference evidence="14 15" key="1">
    <citation type="submission" date="2019-12" db="EMBL/GenBank/DDBJ databases">
        <authorList>
            <person name="Zhao J."/>
        </authorList>
    </citation>
    <scope>NUCLEOTIDE SEQUENCE [LARGE SCALE GENOMIC DNA]</scope>
    <source>
        <strain evidence="14 15">S-15</strain>
    </source>
</reference>
<evidence type="ECO:0000256" key="7">
    <source>
        <dbReference type="ARBA" id="ARBA00022741"/>
    </source>
</evidence>
<comment type="subcellular location">
    <subcellularLocation>
        <location evidence="2">Membrane</location>
    </subcellularLocation>
</comment>
<feature type="domain" description="CHASE" evidence="13">
    <location>
        <begin position="110"/>
        <end position="249"/>
    </location>
</feature>
<dbReference type="InterPro" id="IPR042240">
    <property type="entry name" value="CHASE_sf"/>
</dbReference>
<proteinExistence type="predicted"/>
<evidence type="ECO:0000256" key="4">
    <source>
        <dbReference type="ARBA" id="ARBA00022553"/>
    </source>
</evidence>
<keyword evidence="9" id="KW-0067">ATP-binding</keyword>
<evidence type="ECO:0000256" key="10">
    <source>
        <dbReference type="ARBA" id="ARBA00022989"/>
    </source>
</evidence>
<dbReference type="InterPro" id="IPR036890">
    <property type="entry name" value="HATPase_C_sf"/>
</dbReference>
<dbReference type="PANTHER" id="PTHR41523:SF8">
    <property type="entry name" value="ETHYLENE RESPONSE SENSOR PROTEIN"/>
    <property type="match status" value="1"/>
</dbReference>
<dbReference type="Pfam" id="PF07568">
    <property type="entry name" value="HisKA_2"/>
    <property type="match status" value="1"/>
</dbReference>
<dbReference type="GO" id="GO:0004673">
    <property type="term" value="F:protein histidine kinase activity"/>
    <property type="evidence" value="ECO:0007669"/>
    <property type="project" value="UniProtKB-EC"/>
</dbReference>
<dbReference type="AlphaFoldDB" id="A0A6N9NJF5"/>
<keyword evidence="15" id="KW-1185">Reference proteome</keyword>
<feature type="transmembrane region" description="Helical" evidence="12">
    <location>
        <begin position="12"/>
        <end position="30"/>
    </location>
</feature>
<evidence type="ECO:0000313" key="15">
    <source>
        <dbReference type="Proteomes" id="UP000470771"/>
    </source>
</evidence>
<dbReference type="Gene3D" id="3.30.450.350">
    <property type="entry name" value="CHASE domain"/>
    <property type="match status" value="1"/>
</dbReference>
<evidence type="ECO:0000256" key="3">
    <source>
        <dbReference type="ARBA" id="ARBA00012438"/>
    </source>
</evidence>